<sequence>MLEAAAGLYEALPSWDGHEGPRARVTIGPGAVGVKRTDLARRERTAEREQRRRRKVADELAGELERTGEFPPAPMPRREITGWSRKSRANMVRALCELDYLPMFTNPAAVPAMVTLTYPGDWLTVAPNGRAVKRHLDEFYRRYRAAWGTELLSVWKLEFQRRGAPHFHMLMVPPHGRAHSRADAAGSGLPFKAWLSVVWADIVNHPDPIEHMNHLAAGTGVDYQEGARLQDPKRAAIYFTKHGSFSAKEYQNCVPDAWTAPGMGPGRFWGYRYLDRVVRGVEVSPRDAQLIARTIRRWARAQGTTREVRAPRVRGGRVIPVAHEVVGLAGAQLVASRGKVRHRRVRRRVERMRGGAGWVSVNDGAAFASQLARWLAQMQARARSTVLGLMGDRVA</sequence>
<evidence type="ECO:0000256" key="1">
    <source>
        <dbReference type="SAM" id="MobiDB-lite"/>
    </source>
</evidence>
<dbReference type="Proteomes" id="UP000482960">
    <property type="component" value="Unassembled WGS sequence"/>
</dbReference>
<dbReference type="Pfam" id="PF23343">
    <property type="entry name" value="REP_ORF2-G2P"/>
    <property type="match status" value="1"/>
</dbReference>
<accession>A0A6V8L5C9</accession>
<feature type="compositionally biased region" description="Basic and acidic residues" evidence="1">
    <location>
        <begin position="39"/>
        <end position="50"/>
    </location>
</feature>
<proteinExistence type="predicted"/>
<evidence type="ECO:0000313" key="3">
    <source>
        <dbReference type="EMBL" id="GFJ92462.1"/>
    </source>
</evidence>
<dbReference type="RefSeq" id="WP_173079330.1">
    <property type="nucleotide sequence ID" value="NZ_BAABJB010000013.1"/>
</dbReference>
<feature type="domain" description="Replication-associated protein ORF2/G2P" evidence="2">
    <location>
        <begin position="112"/>
        <end position="185"/>
    </location>
</feature>
<keyword evidence="4" id="KW-1185">Reference proteome</keyword>
<evidence type="ECO:0000313" key="4">
    <source>
        <dbReference type="Proteomes" id="UP000482960"/>
    </source>
</evidence>
<evidence type="ECO:0000259" key="2">
    <source>
        <dbReference type="Pfam" id="PF23343"/>
    </source>
</evidence>
<protein>
    <recommendedName>
        <fullName evidence="2">Replication-associated protein ORF2/G2P domain-containing protein</fullName>
    </recommendedName>
</protein>
<organism evidence="3 4">
    <name type="scientific">Phytohabitans rumicis</name>
    <dbReference type="NCBI Taxonomy" id="1076125"/>
    <lineage>
        <taxon>Bacteria</taxon>
        <taxon>Bacillati</taxon>
        <taxon>Actinomycetota</taxon>
        <taxon>Actinomycetes</taxon>
        <taxon>Micromonosporales</taxon>
        <taxon>Micromonosporaceae</taxon>
    </lineage>
</organism>
<reference evidence="3 4" key="1">
    <citation type="submission" date="2020-03" db="EMBL/GenBank/DDBJ databases">
        <title>Whole genome shotgun sequence of Phytohabitans rumicis NBRC 108638.</title>
        <authorList>
            <person name="Komaki H."/>
            <person name="Tamura T."/>
        </authorList>
    </citation>
    <scope>NUCLEOTIDE SEQUENCE [LARGE SCALE GENOMIC DNA]</scope>
    <source>
        <strain evidence="3 4">NBRC 108638</strain>
    </source>
</reference>
<dbReference type="EMBL" id="BLPG01000001">
    <property type="protein sequence ID" value="GFJ92462.1"/>
    <property type="molecule type" value="Genomic_DNA"/>
</dbReference>
<comment type="caution">
    <text evidence="3">The sequence shown here is derived from an EMBL/GenBank/DDBJ whole genome shotgun (WGS) entry which is preliminary data.</text>
</comment>
<feature type="region of interest" description="Disordered" evidence="1">
    <location>
        <begin position="39"/>
        <end position="79"/>
    </location>
</feature>
<reference evidence="3 4" key="2">
    <citation type="submission" date="2020-03" db="EMBL/GenBank/DDBJ databases">
        <authorList>
            <person name="Ichikawa N."/>
            <person name="Kimura A."/>
            <person name="Kitahashi Y."/>
            <person name="Uohara A."/>
        </authorList>
    </citation>
    <scope>NUCLEOTIDE SEQUENCE [LARGE SCALE GENOMIC DNA]</scope>
    <source>
        <strain evidence="3 4">NBRC 108638</strain>
    </source>
</reference>
<dbReference type="AlphaFoldDB" id="A0A6V8L5C9"/>
<gene>
    <name evidence="3" type="ORF">Prum_061040</name>
</gene>
<dbReference type="InterPro" id="IPR056906">
    <property type="entry name" value="ORF2/G2P_dom"/>
</dbReference>
<name>A0A6V8L5C9_9ACTN</name>